<evidence type="ECO:0000256" key="4">
    <source>
        <dbReference type="ARBA" id="ARBA00022842"/>
    </source>
</evidence>
<sequence length="279" mass="30768">MRIATWNINSLRARMPRLLEVIDRRDIDVIALQEIKAKPEQLNLSGLTERGFEVAAHGLNQWNGVAIASRVGLREVRRELPSLPTWGEGADAVVEARAIGAVVGEAARDSKPLELWSLYIPNGRELDHPHYPYKLAWLEALRKYGAARLTPTGPGEDSGERSATLFAGDFNVAPTDADVWDIAAFEGKTHVSAPEREAIAAIEKAGYTDLTRDWLDAPGTFTYWDYKGLKFAKKQGMRIDFLFGSPAVHEATTGAMIDLAERAEKSTSDHAPVIVDVHL</sequence>
<feature type="site" description="Interaction with DNA substrate" evidence="7">
    <location>
        <position position="270"/>
    </location>
</feature>
<keyword evidence="4 6" id="KW-0460">Magnesium</keyword>
<dbReference type="Pfam" id="PF03372">
    <property type="entry name" value="Exo_endo_phos"/>
    <property type="match status" value="1"/>
</dbReference>
<dbReference type="NCBIfam" id="TIGR00633">
    <property type="entry name" value="xth"/>
    <property type="match status" value="1"/>
</dbReference>
<keyword evidence="2 6" id="KW-0479">Metal-binding</keyword>
<evidence type="ECO:0000256" key="7">
    <source>
        <dbReference type="PIRSR" id="PIRSR604808-3"/>
    </source>
</evidence>
<feature type="site" description="Important for catalytic activity" evidence="7">
    <location>
        <position position="240"/>
    </location>
</feature>
<evidence type="ECO:0000256" key="5">
    <source>
        <dbReference type="PIRSR" id="PIRSR604808-1"/>
    </source>
</evidence>
<evidence type="ECO:0000256" key="1">
    <source>
        <dbReference type="ARBA" id="ARBA00007092"/>
    </source>
</evidence>
<dbReference type="InterPro" id="IPR005135">
    <property type="entry name" value="Endo/exonuclease/phosphatase"/>
</dbReference>
<protein>
    <submittedName>
        <fullName evidence="9">Exodeoxyribonuclease III (Xth)</fullName>
    </submittedName>
</protein>
<organism evidence="9 10">
    <name type="scientific">Dermabacter vaginalis</name>
    <dbReference type="NCBI Taxonomy" id="1630135"/>
    <lineage>
        <taxon>Bacteria</taxon>
        <taxon>Bacillati</taxon>
        <taxon>Actinomycetota</taxon>
        <taxon>Actinomycetes</taxon>
        <taxon>Micrococcales</taxon>
        <taxon>Dermabacteraceae</taxon>
        <taxon>Dermabacter</taxon>
    </lineage>
</organism>
<accession>A0A1B0ZK77</accession>
<dbReference type="KEGG" id="dva:DAD186_18740"/>
<dbReference type="InterPro" id="IPR037493">
    <property type="entry name" value="ExoIII-like"/>
</dbReference>
<feature type="binding site" evidence="6">
    <location>
        <position position="34"/>
    </location>
    <ligand>
        <name>Mg(2+)</name>
        <dbReference type="ChEBI" id="CHEBI:18420"/>
        <label>1</label>
    </ligand>
</feature>
<dbReference type="GO" id="GO:0006281">
    <property type="term" value="P:DNA repair"/>
    <property type="evidence" value="ECO:0007669"/>
    <property type="project" value="InterPro"/>
</dbReference>
<evidence type="ECO:0000256" key="3">
    <source>
        <dbReference type="ARBA" id="ARBA00022801"/>
    </source>
</evidence>
<dbReference type="AlphaFoldDB" id="A0A1B0ZK77"/>
<gene>
    <name evidence="9" type="ORF">DAD186_18740</name>
</gene>
<evidence type="ECO:0000313" key="9">
    <source>
        <dbReference type="EMBL" id="ANP28424.1"/>
    </source>
</evidence>
<dbReference type="PROSITE" id="PS51435">
    <property type="entry name" value="AP_NUCLEASE_F1_4"/>
    <property type="match status" value="1"/>
</dbReference>
<evidence type="ECO:0000259" key="8">
    <source>
        <dbReference type="Pfam" id="PF03372"/>
    </source>
</evidence>
<dbReference type="EMBL" id="CP012117">
    <property type="protein sequence ID" value="ANP28424.1"/>
    <property type="molecule type" value="Genomic_DNA"/>
</dbReference>
<feature type="binding site" evidence="6">
    <location>
        <position position="270"/>
    </location>
    <ligand>
        <name>Mg(2+)</name>
        <dbReference type="ChEBI" id="CHEBI:18420"/>
        <label>1</label>
    </ligand>
</feature>
<feature type="active site" evidence="5">
    <location>
        <position position="119"/>
    </location>
</feature>
<dbReference type="PANTHER" id="PTHR43250">
    <property type="entry name" value="EXODEOXYRIBONUCLEASE III"/>
    <property type="match status" value="1"/>
</dbReference>
<name>A0A1B0ZK77_9MICO</name>
<evidence type="ECO:0000256" key="2">
    <source>
        <dbReference type="ARBA" id="ARBA00022723"/>
    </source>
</evidence>
<keyword evidence="6" id="KW-0464">Manganese</keyword>
<feature type="binding site" evidence="6">
    <location>
        <position position="171"/>
    </location>
    <ligand>
        <name>Mg(2+)</name>
        <dbReference type="ChEBI" id="CHEBI:18420"/>
        <label>1</label>
    </ligand>
</feature>
<feature type="binding site" evidence="6">
    <location>
        <position position="269"/>
    </location>
    <ligand>
        <name>Mg(2+)</name>
        <dbReference type="ChEBI" id="CHEBI:18420"/>
        <label>1</label>
    </ligand>
</feature>
<feature type="domain" description="Endonuclease/exonuclease/phosphatase" evidence="8">
    <location>
        <begin position="4"/>
        <end position="270"/>
    </location>
</feature>
<dbReference type="Gene3D" id="3.60.10.10">
    <property type="entry name" value="Endonuclease/exonuclease/phosphatase"/>
    <property type="match status" value="1"/>
</dbReference>
<dbReference type="GO" id="GO:0008311">
    <property type="term" value="F:double-stranded DNA 3'-5' DNA exonuclease activity"/>
    <property type="evidence" value="ECO:0007669"/>
    <property type="project" value="InterPro"/>
</dbReference>
<keyword evidence="3" id="KW-0378">Hydrolase</keyword>
<feature type="active site" description="Proton donor/acceptor" evidence="5">
    <location>
        <position position="169"/>
    </location>
</feature>
<dbReference type="RefSeq" id="WP_065248417.1">
    <property type="nucleotide sequence ID" value="NZ_CP012117.1"/>
</dbReference>
<dbReference type="Proteomes" id="UP000092596">
    <property type="component" value="Chromosome"/>
</dbReference>
<comment type="cofactor">
    <cofactor evidence="6">
        <name>Mg(2+)</name>
        <dbReference type="ChEBI" id="CHEBI:18420"/>
    </cofactor>
    <cofactor evidence="6">
        <name>Mn(2+)</name>
        <dbReference type="ChEBI" id="CHEBI:29035"/>
    </cofactor>
    <text evidence="6">Probably binds two magnesium or manganese ions per subunit.</text>
</comment>
<feature type="site" description="Transition state stabilizer" evidence="7">
    <location>
        <position position="171"/>
    </location>
</feature>
<evidence type="ECO:0000256" key="6">
    <source>
        <dbReference type="PIRSR" id="PIRSR604808-2"/>
    </source>
</evidence>
<feature type="active site" description="Proton acceptor" evidence="5">
    <location>
        <position position="270"/>
    </location>
</feature>
<dbReference type="PATRIC" id="fig|1630135.4.peg.1872"/>
<dbReference type="InterPro" id="IPR036691">
    <property type="entry name" value="Endo/exonu/phosph_ase_sf"/>
</dbReference>
<evidence type="ECO:0000313" key="10">
    <source>
        <dbReference type="Proteomes" id="UP000092596"/>
    </source>
</evidence>
<dbReference type="STRING" id="1630135.DAD186_18740"/>
<feature type="binding site" evidence="6">
    <location>
        <position position="169"/>
    </location>
    <ligand>
        <name>Mg(2+)</name>
        <dbReference type="ChEBI" id="CHEBI:18420"/>
        <label>1</label>
    </ligand>
</feature>
<feature type="binding site" evidence="6">
    <location>
        <position position="7"/>
    </location>
    <ligand>
        <name>Mg(2+)</name>
        <dbReference type="ChEBI" id="CHEBI:18420"/>
        <label>1</label>
    </ligand>
</feature>
<dbReference type="SUPFAM" id="SSF56219">
    <property type="entry name" value="DNase I-like"/>
    <property type="match status" value="1"/>
</dbReference>
<reference evidence="9 10" key="1">
    <citation type="submission" date="2015-06" db="EMBL/GenBank/DDBJ databases">
        <title>Investigation of pathophysiology for high-risk pregnancy and development of treatment modality based on it.</title>
        <authorList>
            <person name="Kim B.-C."/>
            <person name="Lim S."/>
        </authorList>
    </citation>
    <scope>NUCLEOTIDE SEQUENCE [LARGE SCALE GENOMIC DNA]</scope>
    <source>
        <strain evidence="9 10">AD1-86</strain>
    </source>
</reference>
<proteinExistence type="inferred from homology"/>
<dbReference type="PANTHER" id="PTHR43250:SF2">
    <property type="entry name" value="EXODEOXYRIBONUCLEASE III"/>
    <property type="match status" value="1"/>
</dbReference>
<comment type="similarity">
    <text evidence="1">Belongs to the DNA repair enzymes AP/ExoA family.</text>
</comment>
<dbReference type="GO" id="GO:0046872">
    <property type="term" value="F:metal ion binding"/>
    <property type="evidence" value="ECO:0007669"/>
    <property type="project" value="UniProtKB-KW"/>
</dbReference>
<dbReference type="InterPro" id="IPR004808">
    <property type="entry name" value="AP_endonuc_1"/>
</dbReference>